<dbReference type="AlphaFoldDB" id="A0A834IG29"/>
<accession>A0A834IG29</accession>
<name>A0A834IG29_RHYFE</name>
<keyword evidence="2" id="KW-1185">Reference proteome</keyword>
<proteinExistence type="predicted"/>
<protein>
    <submittedName>
        <fullName evidence="1">Uncharacterized protein</fullName>
    </submittedName>
</protein>
<gene>
    <name evidence="1" type="ORF">GWI33_013933</name>
</gene>
<organism evidence="1 2">
    <name type="scientific">Rhynchophorus ferrugineus</name>
    <name type="common">Red palm weevil</name>
    <name type="synonym">Curculio ferrugineus</name>
    <dbReference type="NCBI Taxonomy" id="354439"/>
    <lineage>
        <taxon>Eukaryota</taxon>
        <taxon>Metazoa</taxon>
        <taxon>Ecdysozoa</taxon>
        <taxon>Arthropoda</taxon>
        <taxon>Hexapoda</taxon>
        <taxon>Insecta</taxon>
        <taxon>Pterygota</taxon>
        <taxon>Neoptera</taxon>
        <taxon>Endopterygota</taxon>
        <taxon>Coleoptera</taxon>
        <taxon>Polyphaga</taxon>
        <taxon>Cucujiformia</taxon>
        <taxon>Curculionidae</taxon>
        <taxon>Dryophthorinae</taxon>
        <taxon>Rhynchophorus</taxon>
    </lineage>
</organism>
<evidence type="ECO:0000313" key="1">
    <source>
        <dbReference type="EMBL" id="KAF7273357.1"/>
    </source>
</evidence>
<reference evidence="1" key="1">
    <citation type="submission" date="2020-08" db="EMBL/GenBank/DDBJ databases">
        <title>Genome sequencing and assembly of the red palm weevil Rhynchophorus ferrugineus.</title>
        <authorList>
            <person name="Dias G.B."/>
            <person name="Bergman C.M."/>
            <person name="Manee M."/>
        </authorList>
    </citation>
    <scope>NUCLEOTIDE SEQUENCE</scope>
    <source>
        <strain evidence="1">AA-2017</strain>
        <tissue evidence="1">Whole larva</tissue>
    </source>
</reference>
<dbReference type="EMBL" id="JAACXV010013471">
    <property type="protein sequence ID" value="KAF7273357.1"/>
    <property type="molecule type" value="Genomic_DNA"/>
</dbReference>
<sequence length="66" mass="7704">MKGPQIFDVAKVEWNNSRAEHAQQHYDKGYKPNKASICKGPVSAELPVKNHEFPRPPTFHKYRRSR</sequence>
<comment type="caution">
    <text evidence="1">The sequence shown here is derived from an EMBL/GenBank/DDBJ whole genome shotgun (WGS) entry which is preliminary data.</text>
</comment>
<evidence type="ECO:0000313" key="2">
    <source>
        <dbReference type="Proteomes" id="UP000625711"/>
    </source>
</evidence>
<dbReference type="Proteomes" id="UP000625711">
    <property type="component" value="Unassembled WGS sequence"/>
</dbReference>